<dbReference type="InterPro" id="IPR035906">
    <property type="entry name" value="MetI-like_sf"/>
</dbReference>
<accession>A0A6B8RKJ6</accession>
<feature type="transmembrane region" description="Helical" evidence="7">
    <location>
        <begin position="120"/>
        <end position="141"/>
    </location>
</feature>
<feature type="transmembrane region" description="Helical" evidence="7">
    <location>
        <begin position="20"/>
        <end position="41"/>
    </location>
</feature>
<evidence type="ECO:0000256" key="5">
    <source>
        <dbReference type="ARBA" id="ARBA00022989"/>
    </source>
</evidence>
<proteinExistence type="inferred from homology"/>
<evidence type="ECO:0000313" key="10">
    <source>
        <dbReference type="Proteomes" id="UP000426246"/>
    </source>
</evidence>
<evidence type="ECO:0000313" key="9">
    <source>
        <dbReference type="EMBL" id="QGQ96073.1"/>
    </source>
</evidence>
<name>A0A6B8RKJ6_9BACL</name>
<keyword evidence="3" id="KW-1003">Cell membrane</keyword>
<feature type="domain" description="ABC transmembrane type-1" evidence="8">
    <location>
        <begin position="74"/>
        <end position="289"/>
    </location>
</feature>
<feature type="transmembrane region" description="Helical" evidence="7">
    <location>
        <begin position="78"/>
        <end position="99"/>
    </location>
</feature>
<evidence type="ECO:0000256" key="1">
    <source>
        <dbReference type="ARBA" id="ARBA00004651"/>
    </source>
</evidence>
<evidence type="ECO:0000256" key="2">
    <source>
        <dbReference type="ARBA" id="ARBA00022448"/>
    </source>
</evidence>
<dbReference type="PANTHER" id="PTHR43227">
    <property type="entry name" value="BLL4140 PROTEIN"/>
    <property type="match status" value="1"/>
</dbReference>
<dbReference type="CDD" id="cd06261">
    <property type="entry name" value="TM_PBP2"/>
    <property type="match status" value="1"/>
</dbReference>
<dbReference type="GO" id="GO:0005886">
    <property type="term" value="C:plasma membrane"/>
    <property type="evidence" value="ECO:0007669"/>
    <property type="project" value="UniProtKB-SubCell"/>
</dbReference>
<sequence length="302" mass="33976">MISTKKKRGFSQSAFHIMLLPAVILVLIYSYGPIVGIIIAFQDFVPSNGWFGSEWIGLDNFRFLLDMPDIKQVLKNTVLIALMKMVVGIVFPVGLAILLNEIKKVVFKRTVQTIVYLPYFLSWVILSGILIDLLSPSGGFVNEVLVFFHIQPIYFLGNDAWFRAILIVSHLWKEIGFDTIIYLAAILSIDKSLYEASALDGAGHMKQVWHITLPGMIPIIVLLSVLSMGNILNAGFDQIFNLYSPQVYTSSDILDTFVYRLGLQQMQYGVATAVGLIKSVVSFIFISVSYYMAYKIANYRVF</sequence>
<dbReference type="OrthoDB" id="9785836at2"/>
<dbReference type="Pfam" id="PF00528">
    <property type="entry name" value="BPD_transp_1"/>
    <property type="match status" value="1"/>
</dbReference>
<dbReference type="AlphaFoldDB" id="A0A6B8RKJ6"/>
<reference evidence="10" key="1">
    <citation type="submission" date="2018-11" db="EMBL/GenBank/DDBJ databases">
        <title>Complete genome sequence of Paenibacillus sp. ML311-T8.</title>
        <authorList>
            <person name="Nam Y.-D."/>
            <person name="Kang J."/>
            <person name="Chung W.-H."/>
            <person name="Park Y.S."/>
        </authorList>
    </citation>
    <scope>NUCLEOTIDE SEQUENCE [LARGE SCALE GENOMIC DNA]</scope>
    <source>
        <strain evidence="10">ML311-T8</strain>
    </source>
</reference>
<dbReference type="InterPro" id="IPR050809">
    <property type="entry name" value="UgpAE/MalFG_permease"/>
</dbReference>
<comment type="subcellular location">
    <subcellularLocation>
        <location evidence="1 7">Cell membrane</location>
        <topology evidence="1 7">Multi-pass membrane protein</topology>
    </subcellularLocation>
</comment>
<evidence type="ECO:0000256" key="4">
    <source>
        <dbReference type="ARBA" id="ARBA00022692"/>
    </source>
</evidence>
<evidence type="ECO:0000256" key="3">
    <source>
        <dbReference type="ARBA" id="ARBA00022475"/>
    </source>
</evidence>
<feature type="transmembrane region" description="Helical" evidence="7">
    <location>
        <begin position="161"/>
        <end position="187"/>
    </location>
</feature>
<dbReference type="SUPFAM" id="SSF161098">
    <property type="entry name" value="MetI-like"/>
    <property type="match status" value="1"/>
</dbReference>
<evidence type="ECO:0000256" key="6">
    <source>
        <dbReference type="ARBA" id="ARBA00023136"/>
    </source>
</evidence>
<protein>
    <submittedName>
        <fullName evidence="9">Sugar ABC transporter permease</fullName>
    </submittedName>
</protein>
<dbReference type="Proteomes" id="UP000426246">
    <property type="component" value="Chromosome"/>
</dbReference>
<dbReference type="RefSeq" id="WP_155701111.1">
    <property type="nucleotide sequence ID" value="NZ_CP034235.1"/>
</dbReference>
<feature type="transmembrane region" description="Helical" evidence="7">
    <location>
        <begin position="208"/>
        <end position="232"/>
    </location>
</feature>
<keyword evidence="6 7" id="KW-0472">Membrane</keyword>
<keyword evidence="2 7" id="KW-0813">Transport</keyword>
<dbReference type="KEGG" id="ppsc:EHS13_14900"/>
<keyword evidence="10" id="KW-1185">Reference proteome</keyword>
<comment type="similarity">
    <text evidence="7">Belongs to the binding-protein-dependent transport system permease family.</text>
</comment>
<dbReference type="EMBL" id="CP034235">
    <property type="protein sequence ID" value="QGQ96073.1"/>
    <property type="molecule type" value="Genomic_DNA"/>
</dbReference>
<feature type="transmembrane region" description="Helical" evidence="7">
    <location>
        <begin position="268"/>
        <end position="293"/>
    </location>
</feature>
<keyword evidence="4 7" id="KW-0812">Transmembrane</keyword>
<dbReference type="Gene3D" id="1.10.3720.10">
    <property type="entry name" value="MetI-like"/>
    <property type="match status" value="1"/>
</dbReference>
<organism evidence="9 10">
    <name type="scientific">Paenibacillus psychroresistens</name>
    <dbReference type="NCBI Taxonomy" id="1778678"/>
    <lineage>
        <taxon>Bacteria</taxon>
        <taxon>Bacillati</taxon>
        <taxon>Bacillota</taxon>
        <taxon>Bacilli</taxon>
        <taxon>Bacillales</taxon>
        <taxon>Paenibacillaceae</taxon>
        <taxon>Paenibacillus</taxon>
    </lineage>
</organism>
<evidence type="ECO:0000259" key="8">
    <source>
        <dbReference type="PROSITE" id="PS50928"/>
    </source>
</evidence>
<dbReference type="PANTHER" id="PTHR43227:SF11">
    <property type="entry name" value="BLL4140 PROTEIN"/>
    <property type="match status" value="1"/>
</dbReference>
<dbReference type="InterPro" id="IPR000515">
    <property type="entry name" value="MetI-like"/>
</dbReference>
<dbReference type="PROSITE" id="PS50928">
    <property type="entry name" value="ABC_TM1"/>
    <property type="match status" value="1"/>
</dbReference>
<gene>
    <name evidence="9" type="ORF">EHS13_14900</name>
</gene>
<evidence type="ECO:0000256" key="7">
    <source>
        <dbReference type="RuleBase" id="RU363032"/>
    </source>
</evidence>
<keyword evidence="5 7" id="KW-1133">Transmembrane helix</keyword>
<dbReference type="GO" id="GO:0055085">
    <property type="term" value="P:transmembrane transport"/>
    <property type="evidence" value="ECO:0007669"/>
    <property type="project" value="InterPro"/>
</dbReference>